<dbReference type="InterPro" id="IPR018957">
    <property type="entry name" value="Znf_C3HC4_RING-type"/>
</dbReference>
<comment type="similarity">
    <text evidence="2">Belongs to the TRIM/RBCC family.</text>
</comment>
<name>A0A8C7FU50_ONCKI</name>
<organism evidence="12 13">
    <name type="scientific">Oncorhynchus kisutch</name>
    <name type="common">Coho salmon</name>
    <name type="synonym">Salmo kisutch</name>
    <dbReference type="NCBI Taxonomy" id="8019"/>
    <lineage>
        <taxon>Eukaryota</taxon>
        <taxon>Metazoa</taxon>
        <taxon>Chordata</taxon>
        <taxon>Craniata</taxon>
        <taxon>Vertebrata</taxon>
        <taxon>Euteleostomi</taxon>
        <taxon>Actinopterygii</taxon>
        <taxon>Neopterygii</taxon>
        <taxon>Teleostei</taxon>
        <taxon>Protacanthopterygii</taxon>
        <taxon>Salmoniformes</taxon>
        <taxon>Salmonidae</taxon>
        <taxon>Salmoninae</taxon>
        <taxon>Oncorhynchus</taxon>
    </lineage>
</organism>
<dbReference type="InterPro" id="IPR001841">
    <property type="entry name" value="Znf_RING"/>
</dbReference>
<dbReference type="SMART" id="SM00336">
    <property type="entry name" value="BBOX"/>
    <property type="match status" value="1"/>
</dbReference>
<evidence type="ECO:0000259" key="10">
    <source>
        <dbReference type="PROSITE" id="PS50119"/>
    </source>
</evidence>
<proteinExistence type="inferred from homology"/>
<dbReference type="AlphaFoldDB" id="A0A8C7FU50"/>
<sequence>MASRLSLQEDDLSCAVCCDIFKDPVILSCSHSFCKACLQEYCRGKAEKECPGSRRRSSRADPPCNLVLKNLCDAFLQERRRRVSGESEERCNLHNEKLKLFCLDDKQPICVVCQTSKIHKKHDCCPIDEAAQDHREELQTVLKPLQKKLKGFNEVKEICDETAKHIKNKAQSTEIRMRKEFEKLHQFLREEEEVRIAVLREEEEQKSQVMKEKIEEMSREISSLSDTIRALEEELRAEDISFLKVSTETALTPECSSRTQCTLPDPQLVSGALIDVAKHLGNLQFRFVISHYLHITLQMLNTLLLRNSVILDPNTANPNLILSEDLTSAIYNKEREQLPENPEWFNYYKIVLGSEGFTSGTHSWDVEVGFNTALGVIAESVQRKVKVESGFWCLSLWCVSPCDAYVEVQLDWDRGMLSFSDPDNNTYLYTITHTFTERVFPYLLNECALQPMSILPG</sequence>
<dbReference type="InterPro" id="IPR043136">
    <property type="entry name" value="B30.2/SPRY_sf"/>
</dbReference>
<dbReference type="GeneTree" id="ENSGT00970000193390"/>
<dbReference type="InterPro" id="IPR000315">
    <property type="entry name" value="Znf_B-box"/>
</dbReference>
<reference evidence="12" key="2">
    <citation type="submission" date="2025-09" db="UniProtKB">
        <authorList>
            <consortium name="Ensembl"/>
        </authorList>
    </citation>
    <scope>IDENTIFICATION</scope>
</reference>
<dbReference type="Gene3D" id="3.30.160.60">
    <property type="entry name" value="Classic Zinc Finger"/>
    <property type="match status" value="1"/>
</dbReference>
<evidence type="ECO:0000256" key="6">
    <source>
        <dbReference type="ARBA" id="ARBA00022833"/>
    </source>
</evidence>
<dbReference type="InterPro" id="IPR003879">
    <property type="entry name" value="Butyrophylin_SPRY"/>
</dbReference>
<dbReference type="Gene3D" id="2.60.120.920">
    <property type="match status" value="1"/>
</dbReference>
<dbReference type="SMART" id="SM00589">
    <property type="entry name" value="PRY"/>
    <property type="match status" value="1"/>
</dbReference>
<dbReference type="InterPro" id="IPR001870">
    <property type="entry name" value="B30.2/SPRY"/>
</dbReference>
<dbReference type="GO" id="GO:0008270">
    <property type="term" value="F:zinc ion binding"/>
    <property type="evidence" value="ECO:0007669"/>
    <property type="project" value="UniProtKB-KW"/>
</dbReference>
<keyword evidence="8" id="KW-0175">Coiled coil</keyword>
<evidence type="ECO:0008006" key="14">
    <source>
        <dbReference type="Google" id="ProtNLM"/>
    </source>
</evidence>
<keyword evidence="5 7" id="KW-0863">Zinc-finger</keyword>
<dbReference type="Pfam" id="PF00643">
    <property type="entry name" value="zf-B_box"/>
    <property type="match status" value="1"/>
</dbReference>
<dbReference type="PRINTS" id="PR01407">
    <property type="entry name" value="BUTYPHLNCDUF"/>
</dbReference>
<evidence type="ECO:0000256" key="3">
    <source>
        <dbReference type="ARBA" id="ARBA00022490"/>
    </source>
</evidence>
<dbReference type="SUPFAM" id="SSF57850">
    <property type="entry name" value="RING/U-box"/>
    <property type="match status" value="1"/>
</dbReference>
<protein>
    <recommendedName>
        <fullName evidence="14">Tripartite motif-containing protein 35-like</fullName>
    </recommendedName>
</protein>
<evidence type="ECO:0000313" key="12">
    <source>
        <dbReference type="Ensembl" id="ENSOKIP00005033193.1"/>
    </source>
</evidence>
<keyword evidence="3" id="KW-0963">Cytoplasm</keyword>
<dbReference type="PROSITE" id="PS50188">
    <property type="entry name" value="B302_SPRY"/>
    <property type="match status" value="1"/>
</dbReference>
<evidence type="ECO:0000313" key="13">
    <source>
        <dbReference type="Proteomes" id="UP000694557"/>
    </source>
</evidence>
<evidence type="ECO:0000259" key="11">
    <source>
        <dbReference type="PROSITE" id="PS50188"/>
    </source>
</evidence>
<keyword evidence="4" id="KW-0479">Metal-binding</keyword>
<dbReference type="InterPro" id="IPR017907">
    <property type="entry name" value="Znf_RING_CS"/>
</dbReference>
<dbReference type="InterPro" id="IPR013083">
    <property type="entry name" value="Znf_RING/FYVE/PHD"/>
</dbReference>
<keyword evidence="6" id="KW-0862">Zinc</keyword>
<dbReference type="Pfam" id="PF00097">
    <property type="entry name" value="zf-C3HC4"/>
    <property type="match status" value="1"/>
</dbReference>
<dbReference type="SMART" id="SM00184">
    <property type="entry name" value="RING"/>
    <property type="match status" value="1"/>
</dbReference>
<evidence type="ECO:0000256" key="2">
    <source>
        <dbReference type="ARBA" id="ARBA00008518"/>
    </source>
</evidence>
<dbReference type="SUPFAM" id="SSF49899">
    <property type="entry name" value="Concanavalin A-like lectins/glucanases"/>
    <property type="match status" value="1"/>
</dbReference>
<dbReference type="CDD" id="cd12893">
    <property type="entry name" value="SPRY_PRY_TRIM35"/>
    <property type="match status" value="1"/>
</dbReference>
<evidence type="ECO:0000256" key="4">
    <source>
        <dbReference type="ARBA" id="ARBA00022723"/>
    </source>
</evidence>
<feature type="domain" description="RING-type" evidence="9">
    <location>
        <begin position="14"/>
        <end position="54"/>
    </location>
</feature>
<dbReference type="PANTHER" id="PTHR24103">
    <property type="entry name" value="E3 UBIQUITIN-PROTEIN LIGASE TRIM"/>
    <property type="match status" value="1"/>
</dbReference>
<dbReference type="Proteomes" id="UP000694557">
    <property type="component" value="Unassembled WGS sequence"/>
</dbReference>
<feature type="coiled-coil region" evidence="8">
    <location>
        <begin position="200"/>
        <end position="234"/>
    </location>
</feature>
<comment type="subcellular location">
    <subcellularLocation>
        <location evidence="1">Cytoplasm</location>
    </subcellularLocation>
</comment>
<reference evidence="12" key="1">
    <citation type="submission" date="2025-08" db="UniProtKB">
        <authorList>
            <consortium name="Ensembl"/>
        </authorList>
    </citation>
    <scope>IDENTIFICATION</scope>
</reference>
<dbReference type="PROSITE" id="PS00518">
    <property type="entry name" value="ZF_RING_1"/>
    <property type="match status" value="1"/>
</dbReference>
<feature type="domain" description="B30.2/SPRY" evidence="11">
    <location>
        <begin position="289"/>
        <end position="457"/>
    </location>
</feature>
<dbReference type="InterPro" id="IPR013320">
    <property type="entry name" value="ConA-like_dom_sf"/>
</dbReference>
<evidence type="ECO:0000256" key="1">
    <source>
        <dbReference type="ARBA" id="ARBA00004496"/>
    </source>
</evidence>
<evidence type="ECO:0000256" key="5">
    <source>
        <dbReference type="ARBA" id="ARBA00022771"/>
    </source>
</evidence>
<dbReference type="InterPro" id="IPR050143">
    <property type="entry name" value="TRIM/RBCC"/>
</dbReference>
<dbReference type="PROSITE" id="PS50119">
    <property type="entry name" value="ZF_BBOX"/>
    <property type="match status" value="1"/>
</dbReference>
<feature type="domain" description="B box-type" evidence="10">
    <location>
        <begin position="86"/>
        <end position="127"/>
    </location>
</feature>
<dbReference type="Ensembl" id="ENSOKIT00005035049.1">
    <property type="protein sequence ID" value="ENSOKIP00005033193.1"/>
    <property type="gene ID" value="ENSOKIG00005014200.1"/>
</dbReference>
<dbReference type="PROSITE" id="PS50089">
    <property type="entry name" value="ZF_RING_2"/>
    <property type="match status" value="1"/>
</dbReference>
<dbReference type="GO" id="GO:0005737">
    <property type="term" value="C:cytoplasm"/>
    <property type="evidence" value="ECO:0007669"/>
    <property type="project" value="UniProtKB-SubCell"/>
</dbReference>
<dbReference type="Pfam" id="PF13765">
    <property type="entry name" value="PRY"/>
    <property type="match status" value="1"/>
</dbReference>
<evidence type="ECO:0000256" key="8">
    <source>
        <dbReference type="SAM" id="Coils"/>
    </source>
</evidence>
<accession>A0A8C7FU50</accession>
<evidence type="ECO:0000259" key="9">
    <source>
        <dbReference type="PROSITE" id="PS50089"/>
    </source>
</evidence>
<evidence type="ECO:0000256" key="7">
    <source>
        <dbReference type="PROSITE-ProRule" id="PRU00024"/>
    </source>
</evidence>
<dbReference type="InterPro" id="IPR006574">
    <property type="entry name" value="PRY"/>
</dbReference>
<gene>
    <name evidence="12" type="primary">LOC109899220</name>
</gene>
<keyword evidence="13" id="KW-1185">Reference proteome</keyword>
<dbReference type="SUPFAM" id="SSF57845">
    <property type="entry name" value="B-box zinc-binding domain"/>
    <property type="match status" value="1"/>
</dbReference>
<dbReference type="Gene3D" id="3.30.40.10">
    <property type="entry name" value="Zinc/RING finger domain, C3HC4 (zinc finger)"/>
    <property type="match status" value="1"/>
</dbReference>